<dbReference type="OrthoDB" id="10580775at2759"/>
<feature type="compositionally biased region" description="Basic and acidic residues" evidence="1">
    <location>
        <begin position="295"/>
        <end position="307"/>
    </location>
</feature>
<keyword evidence="2" id="KW-0812">Transmembrane</keyword>
<accession>A0A8B8D544</accession>
<feature type="region of interest" description="Disordered" evidence="1">
    <location>
        <begin position="230"/>
        <end position="319"/>
    </location>
</feature>
<evidence type="ECO:0000256" key="1">
    <source>
        <dbReference type="SAM" id="MobiDB-lite"/>
    </source>
</evidence>
<evidence type="ECO:0000313" key="4">
    <source>
        <dbReference type="RefSeq" id="XP_022322790.1"/>
    </source>
</evidence>
<keyword evidence="2" id="KW-0472">Membrane</keyword>
<gene>
    <name evidence="4" type="primary">LOC111124223</name>
</gene>
<feature type="transmembrane region" description="Helical" evidence="2">
    <location>
        <begin position="190"/>
        <end position="209"/>
    </location>
</feature>
<dbReference type="Proteomes" id="UP000694844">
    <property type="component" value="Chromosome 3"/>
</dbReference>
<dbReference type="GeneID" id="111124223"/>
<evidence type="ECO:0000313" key="3">
    <source>
        <dbReference type="Proteomes" id="UP000694844"/>
    </source>
</evidence>
<keyword evidence="2" id="KW-1133">Transmembrane helix</keyword>
<feature type="region of interest" description="Disordered" evidence="1">
    <location>
        <begin position="395"/>
        <end position="495"/>
    </location>
</feature>
<feature type="compositionally biased region" description="Basic and acidic residues" evidence="1">
    <location>
        <begin position="428"/>
        <end position="453"/>
    </location>
</feature>
<feature type="compositionally biased region" description="Low complexity" evidence="1">
    <location>
        <begin position="253"/>
        <end position="264"/>
    </location>
</feature>
<organism evidence="3 4">
    <name type="scientific">Crassostrea virginica</name>
    <name type="common">Eastern oyster</name>
    <dbReference type="NCBI Taxonomy" id="6565"/>
    <lineage>
        <taxon>Eukaryota</taxon>
        <taxon>Metazoa</taxon>
        <taxon>Spiralia</taxon>
        <taxon>Lophotrochozoa</taxon>
        <taxon>Mollusca</taxon>
        <taxon>Bivalvia</taxon>
        <taxon>Autobranchia</taxon>
        <taxon>Pteriomorphia</taxon>
        <taxon>Ostreida</taxon>
        <taxon>Ostreoidea</taxon>
        <taxon>Ostreidae</taxon>
        <taxon>Crassostrea</taxon>
    </lineage>
</organism>
<name>A0A8B8D544_CRAVI</name>
<keyword evidence="3" id="KW-1185">Reference proteome</keyword>
<dbReference type="RefSeq" id="XP_022322790.1">
    <property type="nucleotide sequence ID" value="XM_022467082.1"/>
</dbReference>
<feature type="compositionally biased region" description="Basic and acidic residues" evidence="1">
    <location>
        <begin position="230"/>
        <end position="247"/>
    </location>
</feature>
<dbReference type="KEGG" id="cvn:111124223"/>
<feature type="compositionally biased region" description="Polar residues" evidence="1">
    <location>
        <begin position="395"/>
        <end position="423"/>
    </location>
</feature>
<protein>
    <submittedName>
        <fullName evidence="4">Uncharacterized protein LOC111124223</fullName>
    </submittedName>
</protein>
<reference evidence="4" key="1">
    <citation type="submission" date="2025-08" db="UniProtKB">
        <authorList>
            <consortium name="RefSeq"/>
        </authorList>
    </citation>
    <scope>IDENTIFICATION</scope>
    <source>
        <tissue evidence="4">Whole sample</tissue>
    </source>
</reference>
<dbReference type="AlphaFoldDB" id="A0A8B8D544"/>
<proteinExistence type="predicted"/>
<sequence>MLRTCLLPWNGVWYDSAFPLNNVTFDGGSQTVSGWKIRVYNTEGTNWHCLEEAGNTLLFKSTPGFESVVFGLPNLYVYRCIQWSKLSDDVYQYYVIGDEQSNIGNQRLYVDIRDINATIATACSASSPPSTAEFHILVKAANGLFYCVHSVTVGNAQYVITINPEIVNYIRTFKFTCFTHARHSHHRSGGASSAILLTIIIVIILYCCCCKKSIKRKLLFGQQTAESRETDDKLPLTETVDNEKHSSDAINPETHSQSTTTSSKQKSKKEKSPVQDGKQSISIIQITSPYSEGKTASKEDLTPKGRNGDTANKIGSLNDDDDKIEIDYEKYLEDSKKSKKPNKSGKVVFLEEIEESHVSSVITPKNEENLDRTNSMKLEHIQRFNKIDGIISTDTTGSESVQNDNESEFNDVQQLTHGDQLVQSLVGETEKLTEELEKRAESSKIKTANRTDLETPETLSKVPNSKPDSKVPNSNQTQKSRFRTRLKSPEFQTRL</sequence>
<feature type="compositionally biased region" description="Polar residues" evidence="1">
    <location>
        <begin position="277"/>
        <end position="290"/>
    </location>
</feature>
<evidence type="ECO:0000256" key="2">
    <source>
        <dbReference type="SAM" id="Phobius"/>
    </source>
</evidence>